<protein>
    <recommendedName>
        <fullName evidence="3">Cysteine-rich domain-containing protein</fullName>
    </recommendedName>
</protein>
<dbReference type="Proteomes" id="UP000091979">
    <property type="component" value="Unassembled WGS sequence"/>
</dbReference>
<dbReference type="STRING" id="1560234.SP90_08670"/>
<gene>
    <name evidence="1" type="ORF">SP90_08670</name>
</gene>
<name>A0A1B7XD32_9BACT</name>
<organism evidence="1 2">
    <name type="scientific">Halodesulfovibrio spirochaetisodalis</name>
    <dbReference type="NCBI Taxonomy" id="1560234"/>
    <lineage>
        <taxon>Bacteria</taxon>
        <taxon>Pseudomonadati</taxon>
        <taxon>Thermodesulfobacteriota</taxon>
        <taxon>Desulfovibrionia</taxon>
        <taxon>Desulfovibrionales</taxon>
        <taxon>Desulfovibrionaceae</taxon>
        <taxon>Halodesulfovibrio</taxon>
    </lineage>
</organism>
<evidence type="ECO:0008006" key="3">
    <source>
        <dbReference type="Google" id="ProtNLM"/>
    </source>
</evidence>
<dbReference type="RefSeq" id="WP_066854601.1">
    <property type="nucleotide sequence ID" value="NZ_JXMS01000012.1"/>
</dbReference>
<keyword evidence="2" id="KW-1185">Reference proteome</keyword>
<dbReference type="EMBL" id="JXMS01000012">
    <property type="protein sequence ID" value="OBQ51895.1"/>
    <property type="molecule type" value="Genomic_DNA"/>
</dbReference>
<dbReference type="PATRIC" id="fig|1560234.3.peg.557"/>
<proteinExistence type="predicted"/>
<reference evidence="1 2" key="1">
    <citation type="submission" date="2015-01" db="EMBL/GenBank/DDBJ databases">
        <title>Desulfovibrio sp. JC271 draft genome sequence.</title>
        <authorList>
            <person name="Shivani Y."/>
            <person name="Subhash Y."/>
            <person name="Sasikala C."/>
            <person name="Ramana C.V."/>
        </authorList>
    </citation>
    <scope>NUCLEOTIDE SEQUENCE [LARGE SCALE GENOMIC DNA]</scope>
    <source>
        <strain evidence="1 2">JC271</strain>
    </source>
</reference>
<accession>A0A1B7XD32</accession>
<comment type="caution">
    <text evidence="1">The sequence shown here is derived from an EMBL/GenBank/DDBJ whole genome shotgun (WGS) entry which is preliminary data.</text>
</comment>
<evidence type="ECO:0000313" key="1">
    <source>
        <dbReference type="EMBL" id="OBQ51895.1"/>
    </source>
</evidence>
<dbReference type="OrthoDB" id="9803192at2"/>
<sequence length="219" mass="25105">MTRKTYFNPGCALSIYKPEMEETILHFLNQNYTKTELHKICCRHDPQLDAGSVIINVCAGCDKRFSSLYEGVTTISLWEVLDSLDLFNFPDYQGAQMSVHDACPVRGKAEVHRAVRSLLTKMNIEIIEAERHSARSVCCGDDFYPKLPMEKVHGLMKKRADSMPCEDVCVYCVSCIKSLYIGGKTPRHLVDLLLNEPTDPQEYDTVKWHKQLQKYIDQH</sequence>
<evidence type="ECO:0000313" key="2">
    <source>
        <dbReference type="Proteomes" id="UP000091979"/>
    </source>
</evidence>
<dbReference type="AlphaFoldDB" id="A0A1B7XD32"/>